<comment type="caution">
    <text evidence="1">The sequence shown here is derived from an EMBL/GenBank/DDBJ whole genome shotgun (WGS) entry which is preliminary data.</text>
</comment>
<organism evidence="1 2">
    <name type="scientific">Candidatus Endonucleibacter bathymodioli</name>
    <dbReference type="NCBI Taxonomy" id="539814"/>
    <lineage>
        <taxon>Bacteria</taxon>
        <taxon>Pseudomonadati</taxon>
        <taxon>Pseudomonadota</taxon>
        <taxon>Gammaproteobacteria</taxon>
        <taxon>Oceanospirillales</taxon>
        <taxon>Endozoicomonadaceae</taxon>
        <taxon>Candidatus Endonucleibacter</taxon>
    </lineage>
</organism>
<reference evidence="1 2" key="1">
    <citation type="journal article" date="2023" name="bioRxiv">
        <title>An intranuclear bacterial parasite of deep-sea mussels expresses apoptosis inhibitors acquired from its host.</title>
        <authorList>
            <person name="Gonzalez Porras M.A."/>
            <person name="Assie A."/>
            <person name="Tietjen M."/>
            <person name="Violette M."/>
            <person name="Kleiner M."/>
            <person name="Gruber-Vodicka H."/>
            <person name="Dubilier N."/>
            <person name="Leisch N."/>
        </authorList>
    </citation>
    <scope>NUCLEOTIDE SEQUENCE [LARGE SCALE GENOMIC DNA]</scope>
    <source>
        <strain evidence="1">IAP13</strain>
    </source>
</reference>
<dbReference type="AlphaFoldDB" id="A0AA90SN63"/>
<evidence type="ECO:0000313" key="1">
    <source>
        <dbReference type="EMBL" id="MDP0589636.1"/>
    </source>
</evidence>
<gene>
    <name evidence="1" type="ORF">QS748_10775</name>
</gene>
<accession>A0AA90SN63</accession>
<evidence type="ECO:0000313" key="2">
    <source>
        <dbReference type="Proteomes" id="UP001178148"/>
    </source>
</evidence>
<dbReference type="Proteomes" id="UP001178148">
    <property type="component" value="Unassembled WGS sequence"/>
</dbReference>
<protein>
    <submittedName>
        <fullName evidence="1">Uncharacterized protein</fullName>
    </submittedName>
</protein>
<dbReference type="EMBL" id="JASXSV010000017">
    <property type="protein sequence ID" value="MDP0589636.1"/>
    <property type="molecule type" value="Genomic_DNA"/>
</dbReference>
<proteinExistence type="predicted"/>
<keyword evidence="2" id="KW-1185">Reference proteome</keyword>
<sequence length="232" mass="26839">MVTRRGSEDVSSVLNDLGDPDVAALSLFLDKLYYAPLHYAEYSKLNNFGFGCIVFCLDKNESCKYLMPVLLDDKNRLVQMQERDGWEIKTNYMDVNLPISTIMTMLCRDYKNDIQSLKEKGLVYGSNERTDDEGQQASSKFEELFELLLNDINVSDHSWTHGRSVYAFAENEWKHCDGYQVQYQLNKSERSKTVGLLDMIFPTNEEGYIKDHQHKKNFHFGNCGITVHFLAK</sequence>
<name>A0AA90SN63_9GAMM</name>